<protein>
    <submittedName>
        <fullName evidence="1">Expressed protein</fullName>
    </submittedName>
</protein>
<name>A0A068XW70_ECHMU</name>
<evidence type="ECO:0000313" key="1">
    <source>
        <dbReference type="EMBL" id="CDS36617.1"/>
    </source>
</evidence>
<dbReference type="AlphaFoldDB" id="A0A068XW70"/>
<sequence>MNKLSRCYCRNFCYFLIINGPGDGFYKTSNSGGLLLREQIVLYWNVPVAYNCRAARQTHRAFSQVVCAGVSVRPAGR</sequence>
<dbReference type="EMBL" id="LN902847">
    <property type="protein sequence ID" value="CDS36617.1"/>
    <property type="molecule type" value="Genomic_DNA"/>
</dbReference>
<organism evidence="1 2">
    <name type="scientific">Echinococcus multilocularis</name>
    <name type="common">Fox tapeworm</name>
    <dbReference type="NCBI Taxonomy" id="6211"/>
    <lineage>
        <taxon>Eukaryota</taxon>
        <taxon>Metazoa</taxon>
        <taxon>Spiralia</taxon>
        <taxon>Lophotrochozoa</taxon>
        <taxon>Platyhelminthes</taxon>
        <taxon>Cestoda</taxon>
        <taxon>Eucestoda</taxon>
        <taxon>Cyclophyllidea</taxon>
        <taxon>Taeniidae</taxon>
        <taxon>Echinococcus</taxon>
    </lineage>
</organism>
<proteinExistence type="predicted"/>
<keyword evidence="2" id="KW-1185">Reference proteome</keyword>
<reference evidence="1" key="2">
    <citation type="submission" date="2015-11" db="EMBL/GenBank/DDBJ databases">
        <authorList>
            <person name="Zhang Y."/>
            <person name="Guo Z."/>
        </authorList>
    </citation>
    <scope>NUCLEOTIDE SEQUENCE</scope>
</reference>
<dbReference type="Proteomes" id="UP000017246">
    <property type="component" value="Unassembled WGS sequence"/>
</dbReference>
<reference evidence="1" key="1">
    <citation type="journal article" date="2013" name="Nature">
        <title>The genomes of four tapeworm species reveal adaptations to parasitism.</title>
        <authorList>
            <person name="Tsai I.J."/>
            <person name="Zarowiecki M."/>
            <person name="Holroyd N."/>
            <person name="Garciarrubio A."/>
            <person name="Sanchez-Flores A."/>
            <person name="Brooks K.L."/>
            <person name="Tracey A."/>
            <person name="Bobes R.J."/>
            <person name="Fragoso G."/>
            <person name="Sciutto E."/>
            <person name="Aslett M."/>
            <person name="Beasley H."/>
            <person name="Bennett H.M."/>
            <person name="Cai J."/>
            <person name="Camicia F."/>
            <person name="Clark R."/>
            <person name="Cucher M."/>
            <person name="De Silva N."/>
            <person name="Day T.A."/>
            <person name="Deplazes P."/>
            <person name="Estrada K."/>
            <person name="Fernandez C."/>
            <person name="Holland P.W."/>
            <person name="Hou J."/>
            <person name="Hu S."/>
            <person name="Huckvale T."/>
            <person name="Hung S.S."/>
            <person name="Kamenetzky L."/>
            <person name="Keane J.A."/>
            <person name="Kiss F."/>
            <person name="Koziol U."/>
            <person name="Lambert O."/>
            <person name="Liu K."/>
            <person name="Luo X."/>
            <person name="Luo Y."/>
            <person name="Macchiaroli N."/>
            <person name="Nichol S."/>
            <person name="Paps J."/>
            <person name="Parkinson J."/>
            <person name="Pouchkina-Stantcheva N."/>
            <person name="Riddiford N."/>
            <person name="Rosenzvit M."/>
            <person name="Salinas G."/>
            <person name="Wasmuth J.D."/>
            <person name="Zamanian M."/>
            <person name="Zheng Y."/>
            <person name="Cai X."/>
            <person name="Soberon X."/>
            <person name="Olson P.D."/>
            <person name="Laclette J.P."/>
            <person name="Brehm K."/>
            <person name="Berriman M."/>
            <person name="Garciarrubio A."/>
            <person name="Bobes R.J."/>
            <person name="Fragoso G."/>
            <person name="Sanchez-Flores A."/>
            <person name="Estrada K."/>
            <person name="Cevallos M.A."/>
            <person name="Morett E."/>
            <person name="Gonzalez V."/>
            <person name="Portillo T."/>
            <person name="Ochoa-Leyva A."/>
            <person name="Jose M.V."/>
            <person name="Sciutto E."/>
            <person name="Landa A."/>
            <person name="Jimenez L."/>
            <person name="Valdes V."/>
            <person name="Carrero J.C."/>
            <person name="Larralde C."/>
            <person name="Morales-Montor J."/>
            <person name="Limon-Lason J."/>
            <person name="Soberon X."/>
            <person name="Laclette J.P."/>
        </authorList>
    </citation>
    <scope>NUCLEOTIDE SEQUENCE [LARGE SCALE GENOMIC DNA]</scope>
</reference>
<accession>A0A068XW70</accession>
<gene>
    <name evidence="1" type="ORF">EmuJ_000375300</name>
</gene>
<evidence type="ECO:0000313" key="2">
    <source>
        <dbReference type="Proteomes" id="UP000017246"/>
    </source>
</evidence>